<dbReference type="InterPro" id="IPR009071">
    <property type="entry name" value="HMG_box_dom"/>
</dbReference>
<comment type="subcellular location">
    <subcellularLocation>
        <location evidence="1">Nucleus</location>
    </subcellularLocation>
</comment>
<organism evidence="6 7">
    <name type="scientific">Desmophyllum pertusum</name>
    <dbReference type="NCBI Taxonomy" id="174260"/>
    <lineage>
        <taxon>Eukaryota</taxon>
        <taxon>Metazoa</taxon>
        <taxon>Cnidaria</taxon>
        <taxon>Anthozoa</taxon>
        <taxon>Hexacorallia</taxon>
        <taxon>Scleractinia</taxon>
        <taxon>Caryophylliina</taxon>
        <taxon>Caryophylliidae</taxon>
        <taxon>Desmophyllum</taxon>
    </lineage>
</organism>
<protein>
    <recommendedName>
        <fullName evidence="5">HMG box domain-containing protein</fullName>
    </recommendedName>
</protein>
<dbReference type="PROSITE" id="PS50118">
    <property type="entry name" value="HMG_BOX_2"/>
    <property type="match status" value="1"/>
</dbReference>
<dbReference type="GO" id="GO:0005634">
    <property type="term" value="C:nucleus"/>
    <property type="evidence" value="ECO:0007669"/>
    <property type="project" value="UniProtKB-SubCell"/>
</dbReference>
<dbReference type="InterPro" id="IPR050140">
    <property type="entry name" value="SRY-related_HMG-box_TF-like"/>
</dbReference>
<dbReference type="EMBL" id="MU827808">
    <property type="protein sequence ID" value="KAJ7325349.1"/>
    <property type="molecule type" value="Genomic_DNA"/>
</dbReference>
<evidence type="ECO:0000313" key="6">
    <source>
        <dbReference type="EMBL" id="KAJ7325349.1"/>
    </source>
</evidence>
<keyword evidence="3 4" id="KW-0539">Nucleus</keyword>
<dbReference type="Pfam" id="PF00505">
    <property type="entry name" value="HMG_box"/>
    <property type="match status" value="1"/>
</dbReference>
<keyword evidence="2 4" id="KW-0238">DNA-binding</keyword>
<name>A0A9W9Y8Y6_9CNID</name>
<dbReference type="AlphaFoldDB" id="A0A9W9Y8Y6"/>
<sequence>MSTNLEHHVKRPMNAFMIWSSRKRRELARQNPKLHNSQISKILGSEWRKLTEDEKQKFFAQAKLLSELHMIEHPDYKYRPKRRPKKKYLKHNNTASMANQDSCTFPCVCHRNSFSPQENPEQDEESALQQNEVLNDTEIVPIKKEKIEPVNQTCITATASVGAKDEDLEDFSMQSRATPYVFSPKYEANRNLSTREKTGGDTEAGLTTVTSAWQRHCREPVFHHVIQLVSTRRLIKPSATFCQASFPEREKVYNYCHTLL</sequence>
<dbReference type="CDD" id="cd22004">
    <property type="entry name" value="HMG-box_SOX"/>
    <property type="match status" value="1"/>
</dbReference>
<evidence type="ECO:0000259" key="5">
    <source>
        <dbReference type="PROSITE" id="PS50118"/>
    </source>
</evidence>
<accession>A0A9W9Y8Y6</accession>
<dbReference type="GO" id="GO:0001228">
    <property type="term" value="F:DNA-binding transcription activator activity, RNA polymerase II-specific"/>
    <property type="evidence" value="ECO:0007669"/>
    <property type="project" value="TreeGrafter"/>
</dbReference>
<dbReference type="PANTHER" id="PTHR10270:SF324">
    <property type="entry name" value="SOX DOMAIN-CONTAINING PROTEIN DICHAETE-RELATED"/>
    <property type="match status" value="1"/>
</dbReference>
<keyword evidence="7" id="KW-1185">Reference proteome</keyword>
<comment type="caution">
    <text evidence="6">The sequence shown here is derived from an EMBL/GenBank/DDBJ whole genome shotgun (WGS) entry which is preliminary data.</text>
</comment>
<evidence type="ECO:0000256" key="3">
    <source>
        <dbReference type="ARBA" id="ARBA00023242"/>
    </source>
</evidence>
<dbReference type="SMART" id="SM00398">
    <property type="entry name" value="HMG"/>
    <property type="match status" value="1"/>
</dbReference>
<evidence type="ECO:0000256" key="4">
    <source>
        <dbReference type="PROSITE-ProRule" id="PRU00267"/>
    </source>
</evidence>
<dbReference type="Gene3D" id="1.10.30.10">
    <property type="entry name" value="High mobility group box domain"/>
    <property type="match status" value="1"/>
</dbReference>
<feature type="DNA-binding region" description="HMG box" evidence="4">
    <location>
        <begin position="9"/>
        <end position="77"/>
    </location>
</feature>
<dbReference type="Proteomes" id="UP001163046">
    <property type="component" value="Unassembled WGS sequence"/>
</dbReference>
<evidence type="ECO:0000313" key="7">
    <source>
        <dbReference type="Proteomes" id="UP001163046"/>
    </source>
</evidence>
<dbReference type="SUPFAM" id="SSF47095">
    <property type="entry name" value="HMG-box"/>
    <property type="match status" value="1"/>
</dbReference>
<dbReference type="InterPro" id="IPR036910">
    <property type="entry name" value="HMG_box_dom_sf"/>
</dbReference>
<evidence type="ECO:0000256" key="1">
    <source>
        <dbReference type="ARBA" id="ARBA00004123"/>
    </source>
</evidence>
<dbReference type="GO" id="GO:0000978">
    <property type="term" value="F:RNA polymerase II cis-regulatory region sequence-specific DNA binding"/>
    <property type="evidence" value="ECO:0007669"/>
    <property type="project" value="TreeGrafter"/>
</dbReference>
<dbReference type="FunFam" id="1.10.30.10:FF:000002">
    <property type="entry name" value="transcription factor Sox-2"/>
    <property type="match status" value="1"/>
</dbReference>
<feature type="domain" description="HMG box" evidence="5">
    <location>
        <begin position="9"/>
        <end position="77"/>
    </location>
</feature>
<reference evidence="6" key="1">
    <citation type="submission" date="2023-01" db="EMBL/GenBank/DDBJ databases">
        <title>Genome assembly of the deep-sea coral Lophelia pertusa.</title>
        <authorList>
            <person name="Herrera S."/>
            <person name="Cordes E."/>
        </authorList>
    </citation>
    <scope>NUCLEOTIDE SEQUENCE</scope>
    <source>
        <strain evidence="6">USNM1676648</strain>
        <tissue evidence="6">Polyp</tissue>
    </source>
</reference>
<proteinExistence type="predicted"/>
<gene>
    <name evidence="6" type="ORF">OS493_029897</name>
</gene>
<dbReference type="OrthoDB" id="6247875at2759"/>
<dbReference type="PANTHER" id="PTHR10270">
    <property type="entry name" value="SOX TRANSCRIPTION FACTOR"/>
    <property type="match status" value="1"/>
</dbReference>
<dbReference type="GO" id="GO:0030154">
    <property type="term" value="P:cell differentiation"/>
    <property type="evidence" value="ECO:0007669"/>
    <property type="project" value="TreeGrafter"/>
</dbReference>
<evidence type="ECO:0000256" key="2">
    <source>
        <dbReference type="ARBA" id="ARBA00023125"/>
    </source>
</evidence>